<feature type="transmembrane region" description="Helical" evidence="14">
    <location>
        <begin position="158"/>
        <end position="176"/>
    </location>
</feature>
<keyword evidence="9 16" id="KW-0418">Kinase</keyword>
<keyword evidence="4" id="KW-1003">Cell membrane</keyword>
<sequence length="421" mass="46809">MDVIKDFLLQIALVAMPVFGFQLPWEKNKKLIMVLLWGLTLLICMSFPIYYGEGYRLDLRVIPLMLAFLYGGTGSGALLAALLILYRLYIGFDAGFITSMLTLLTGVPPMILMRKTFSKANAGRRVVLAILLAATYSVMGIGWTALLRGSYLDVLSVQLIQLTCVLIMTGVVVRMNEFIYHMQFMRLEAERLRTISELTSLFAHEIRNPMQTTRGFLQLLDSPELSSKKRQFIKLSIDELDRANSIISDYLAVGKPASEERQRIELASELSRAANVIEAYAANQGVNIKIEAVSECWINVNPQQLRQLLINLLKNAIESMPDGGSIHTSVMKETGNYAIRIKDEGVGMTPEQVNKLGSPFYSLKSTGTGLGMVVCYQIVKQFGGDMLVSSELGSGTEVIVQLPNFEFAAEARGWRRPRANG</sequence>
<evidence type="ECO:0000313" key="17">
    <source>
        <dbReference type="Proteomes" id="UP000570361"/>
    </source>
</evidence>
<keyword evidence="8" id="KW-0547">Nucleotide-binding</keyword>
<organism evidence="16 17">
    <name type="scientific">Paenibacillus phyllosphaerae</name>
    <dbReference type="NCBI Taxonomy" id="274593"/>
    <lineage>
        <taxon>Bacteria</taxon>
        <taxon>Bacillati</taxon>
        <taxon>Bacillota</taxon>
        <taxon>Bacilli</taxon>
        <taxon>Bacillales</taxon>
        <taxon>Paenibacillaceae</taxon>
        <taxon>Paenibacillus</taxon>
    </lineage>
</organism>
<gene>
    <name evidence="16" type="ORF">FHS18_004902</name>
</gene>
<dbReference type="EC" id="2.7.13.3" evidence="3"/>
<evidence type="ECO:0000256" key="13">
    <source>
        <dbReference type="ARBA" id="ARBA00023136"/>
    </source>
</evidence>
<dbReference type="Gene3D" id="3.30.565.10">
    <property type="entry name" value="Histidine kinase-like ATPase, C-terminal domain"/>
    <property type="match status" value="1"/>
</dbReference>
<dbReference type="Pfam" id="PF07694">
    <property type="entry name" value="5TM-5TMR_LYT"/>
    <property type="match status" value="1"/>
</dbReference>
<dbReference type="Gene3D" id="1.10.287.130">
    <property type="match status" value="1"/>
</dbReference>
<dbReference type="SUPFAM" id="SSF55874">
    <property type="entry name" value="ATPase domain of HSP90 chaperone/DNA topoisomerase II/histidine kinase"/>
    <property type="match status" value="1"/>
</dbReference>
<dbReference type="InterPro" id="IPR036097">
    <property type="entry name" value="HisK_dim/P_sf"/>
</dbReference>
<keyword evidence="13 14" id="KW-0472">Membrane</keyword>
<keyword evidence="17" id="KW-1185">Reference proteome</keyword>
<dbReference type="PANTHER" id="PTHR43065">
    <property type="entry name" value="SENSOR HISTIDINE KINASE"/>
    <property type="match status" value="1"/>
</dbReference>
<dbReference type="InterPro" id="IPR003594">
    <property type="entry name" value="HATPase_dom"/>
</dbReference>
<evidence type="ECO:0000256" key="10">
    <source>
        <dbReference type="ARBA" id="ARBA00022840"/>
    </source>
</evidence>
<evidence type="ECO:0000256" key="4">
    <source>
        <dbReference type="ARBA" id="ARBA00022475"/>
    </source>
</evidence>
<dbReference type="GO" id="GO:0000155">
    <property type="term" value="F:phosphorelay sensor kinase activity"/>
    <property type="evidence" value="ECO:0007669"/>
    <property type="project" value="InterPro"/>
</dbReference>
<dbReference type="InterPro" id="IPR004358">
    <property type="entry name" value="Sig_transdc_His_kin-like_C"/>
</dbReference>
<keyword evidence="12" id="KW-0902">Two-component regulatory system</keyword>
<evidence type="ECO:0000256" key="2">
    <source>
        <dbReference type="ARBA" id="ARBA00004651"/>
    </source>
</evidence>
<comment type="caution">
    <text evidence="16">The sequence shown here is derived from an EMBL/GenBank/DDBJ whole genome shotgun (WGS) entry which is preliminary data.</text>
</comment>
<evidence type="ECO:0000256" key="7">
    <source>
        <dbReference type="ARBA" id="ARBA00022692"/>
    </source>
</evidence>
<keyword evidence="11 14" id="KW-1133">Transmembrane helix</keyword>
<dbReference type="InterPro" id="IPR011620">
    <property type="entry name" value="Sig_transdc_His_kinase_LytS_TM"/>
</dbReference>
<protein>
    <recommendedName>
        <fullName evidence="3">histidine kinase</fullName>
        <ecNumber evidence="3">2.7.13.3</ecNumber>
    </recommendedName>
</protein>
<keyword evidence="7 14" id="KW-0812">Transmembrane</keyword>
<feature type="transmembrane region" description="Helical" evidence="14">
    <location>
        <begin position="125"/>
        <end position="146"/>
    </location>
</feature>
<dbReference type="Pfam" id="PF00512">
    <property type="entry name" value="HisKA"/>
    <property type="match status" value="1"/>
</dbReference>
<evidence type="ECO:0000313" key="16">
    <source>
        <dbReference type="EMBL" id="MBB3112800.1"/>
    </source>
</evidence>
<keyword evidence="10" id="KW-0067">ATP-binding</keyword>
<dbReference type="InterPro" id="IPR005467">
    <property type="entry name" value="His_kinase_dom"/>
</dbReference>
<reference evidence="16 17" key="1">
    <citation type="submission" date="2020-08" db="EMBL/GenBank/DDBJ databases">
        <title>Genomic Encyclopedia of Type Strains, Phase III (KMG-III): the genomes of soil and plant-associated and newly described type strains.</title>
        <authorList>
            <person name="Whitman W."/>
        </authorList>
    </citation>
    <scope>NUCLEOTIDE SEQUENCE [LARGE SCALE GENOMIC DNA]</scope>
    <source>
        <strain evidence="16 17">CECT 5862</strain>
    </source>
</reference>
<evidence type="ECO:0000256" key="11">
    <source>
        <dbReference type="ARBA" id="ARBA00022989"/>
    </source>
</evidence>
<dbReference type="SUPFAM" id="SSF47384">
    <property type="entry name" value="Homodimeric domain of signal transducing histidine kinase"/>
    <property type="match status" value="1"/>
</dbReference>
<evidence type="ECO:0000256" key="6">
    <source>
        <dbReference type="ARBA" id="ARBA00022679"/>
    </source>
</evidence>
<evidence type="ECO:0000256" key="8">
    <source>
        <dbReference type="ARBA" id="ARBA00022741"/>
    </source>
</evidence>
<dbReference type="EMBL" id="JACHXK010000014">
    <property type="protein sequence ID" value="MBB3112800.1"/>
    <property type="molecule type" value="Genomic_DNA"/>
</dbReference>
<evidence type="ECO:0000256" key="9">
    <source>
        <dbReference type="ARBA" id="ARBA00022777"/>
    </source>
</evidence>
<evidence type="ECO:0000256" key="3">
    <source>
        <dbReference type="ARBA" id="ARBA00012438"/>
    </source>
</evidence>
<feature type="domain" description="Histidine kinase" evidence="15">
    <location>
        <begin position="201"/>
        <end position="406"/>
    </location>
</feature>
<feature type="transmembrane region" description="Helical" evidence="14">
    <location>
        <begin position="64"/>
        <end position="88"/>
    </location>
</feature>
<dbReference type="Pfam" id="PF02518">
    <property type="entry name" value="HATPase_c"/>
    <property type="match status" value="1"/>
</dbReference>
<dbReference type="PRINTS" id="PR00344">
    <property type="entry name" value="BCTRLSENSOR"/>
</dbReference>
<evidence type="ECO:0000256" key="1">
    <source>
        <dbReference type="ARBA" id="ARBA00000085"/>
    </source>
</evidence>
<name>A0A7W5B1M9_9BACL</name>
<dbReference type="RefSeq" id="WP_183602908.1">
    <property type="nucleotide sequence ID" value="NZ_JACHXK010000014.1"/>
</dbReference>
<dbReference type="GO" id="GO:0071555">
    <property type="term" value="P:cell wall organization"/>
    <property type="evidence" value="ECO:0007669"/>
    <property type="project" value="InterPro"/>
</dbReference>
<feature type="transmembrane region" description="Helical" evidence="14">
    <location>
        <begin position="94"/>
        <end position="113"/>
    </location>
</feature>
<dbReference type="Proteomes" id="UP000570361">
    <property type="component" value="Unassembled WGS sequence"/>
</dbReference>
<keyword evidence="5" id="KW-0597">Phosphoprotein</keyword>
<dbReference type="GO" id="GO:0005886">
    <property type="term" value="C:plasma membrane"/>
    <property type="evidence" value="ECO:0007669"/>
    <property type="project" value="UniProtKB-SubCell"/>
</dbReference>
<dbReference type="PROSITE" id="PS50109">
    <property type="entry name" value="HIS_KIN"/>
    <property type="match status" value="1"/>
</dbReference>
<dbReference type="SMART" id="SM00387">
    <property type="entry name" value="HATPase_c"/>
    <property type="match status" value="1"/>
</dbReference>
<feature type="transmembrane region" description="Helical" evidence="14">
    <location>
        <begin position="7"/>
        <end position="25"/>
    </location>
</feature>
<dbReference type="CDD" id="cd00082">
    <property type="entry name" value="HisKA"/>
    <property type="match status" value="1"/>
</dbReference>
<dbReference type="InterPro" id="IPR003661">
    <property type="entry name" value="HisK_dim/P_dom"/>
</dbReference>
<evidence type="ECO:0000256" key="12">
    <source>
        <dbReference type="ARBA" id="ARBA00023012"/>
    </source>
</evidence>
<proteinExistence type="predicted"/>
<comment type="catalytic activity">
    <reaction evidence="1">
        <text>ATP + protein L-histidine = ADP + protein N-phospho-L-histidine.</text>
        <dbReference type="EC" id="2.7.13.3"/>
    </reaction>
</comment>
<dbReference type="SMART" id="SM00388">
    <property type="entry name" value="HisKA"/>
    <property type="match status" value="1"/>
</dbReference>
<dbReference type="AlphaFoldDB" id="A0A7W5B1M9"/>
<dbReference type="InterPro" id="IPR036890">
    <property type="entry name" value="HATPase_C_sf"/>
</dbReference>
<keyword evidence="6 16" id="KW-0808">Transferase</keyword>
<evidence type="ECO:0000256" key="14">
    <source>
        <dbReference type="SAM" id="Phobius"/>
    </source>
</evidence>
<evidence type="ECO:0000256" key="5">
    <source>
        <dbReference type="ARBA" id="ARBA00022553"/>
    </source>
</evidence>
<feature type="transmembrane region" description="Helical" evidence="14">
    <location>
        <begin position="31"/>
        <end position="52"/>
    </location>
</feature>
<dbReference type="PANTHER" id="PTHR43065:SF46">
    <property type="entry name" value="C4-DICARBOXYLATE TRANSPORT SENSOR PROTEIN DCTB"/>
    <property type="match status" value="1"/>
</dbReference>
<accession>A0A7W5B1M9</accession>
<dbReference type="GO" id="GO:0005524">
    <property type="term" value="F:ATP binding"/>
    <property type="evidence" value="ECO:0007669"/>
    <property type="project" value="UniProtKB-KW"/>
</dbReference>
<evidence type="ECO:0000259" key="15">
    <source>
        <dbReference type="PROSITE" id="PS50109"/>
    </source>
</evidence>
<comment type="subcellular location">
    <subcellularLocation>
        <location evidence="2">Cell membrane</location>
        <topology evidence="2">Multi-pass membrane protein</topology>
    </subcellularLocation>
</comment>